<reference evidence="1 2" key="1">
    <citation type="submission" date="2018-10" db="EMBL/GenBank/DDBJ databases">
        <title>Genomic Encyclopedia of Archaeal and Bacterial Type Strains, Phase II (KMG-II): from individual species to whole genera.</title>
        <authorList>
            <person name="Goeker M."/>
        </authorList>
    </citation>
    <scope>NUCLEOTIDE SEQUENCE [LARGE SCALE GENOMIC DNA]</scope>
    <source>
        <strain evidence="1 2">DSM 18602</strain>
    </source>
</reference>
<dbReference type="Proteomes" id="UP000268007">
    <property type="component" value="Unassembled WGS sequence"/>
</dbReference>
<keyword evidence="2" id="KW-1185">Reference proteome</keyword>
<dbReference type="InterPro" id="IPR027417">
    <property type="entry name" value="P-loop_NTPase"/>
</dbReference>
<gene>
    <name evidence="1" type="ORF">BDD43_3400</name>
</gene>
<sequence>MKRFDKEVQEAYRAKLEMIRNGAAANPWETAAEAAERKTYLKGNPAAMVEYYLKEYASAECAEFQLQLAEMVKLNPTIKALVRWGRGLAKSVWCDLIIPLWLWINDDIFYMVLVGNNYDKACILLSDLQAEFEANPRIIHDYGQQISKGDWTKGYFRTKNGFVAKALGMGQSPRGLRLRSRRPDYIVCDDLEDRETAKNPKRQKEIVKWIEQDLLPTMDGPRRRYLHPNNDFAPVTIQNMLEKLHITGKKKPKWWLQRVNAYDPITYKPAWASKYTPEYYQEVEEELGTIAANAEYNNDGVIEGDIFKSEMIEWAKRPDLDHFEVLAGVWDVAYSGNNDFNAVPVWGLHGRDLWKVKQFCKQSEMSAPIAFMYEYSEKAAQSGAEVVWMVEKQFWEKPVEDALEDMEEEYGYSLNIRVIERSRMDKYLRILTMHPLYQRKRIKYSQSERYDNDMTVANAQLFGIEPGYNSHDDAPDADEMTIHELQTIMRVERTDKTRVTSRKKLISKQKNRY</sequence>
<accession>A0A495J489</accession>
<evidence type="ECO:0008006" key="3">
    <source>
        <dbReference type="Google" id="ProtNLM"/>
    </source>
</evidence>
<evidence type="ECO:0000313" key="2">
    <source>
        <dbReference type="Proteomes" id="UP000268007"/>
    </source>
</evidence>
<dbReference type="OrthoDB" id="1327410at2"/>
<organism evidence="1 2">
    <name type="scientific">Mucilaginibacter gracilis</name>
    <dbReference type="NCBI Taxonomy" id="423350"/>
    <lineage>
        <taxon>Bacteria</taxon>
        <taxon>Pseudomonadati</taxon>
        <taxon>Bacteroidota</taxon>
        <taxon>Sphingobacteriia</taxon>
        <taxon>Sphingobacteriales</taxon>
        <taxon>Sphingobacteriaceae</taxon>
        <taxon>Mucilaginibacter</taxon>
    </lineage>
</organism>
<name>A0A495J489_9SPHI</name>
<evidence type="ECO:0000313" key="1">
    <source>
        <dbReference type="EMBL" id="RKR83198.1"/>
    </source>
</evidence>
<dbReference type="Gene3D" id="3.40.50.300">
    <property type="entry name" value="P-loop containing nucleotide triphosphate hydrolases"/>
    <property type="match status" value="1"/>
</dbReference>
<dbReference type="AlphaFoldDB" id="A0A495J489"/>
<proteinExistence type="predicted"/>
<dbReference type="EMBL" id="RBKU01000001">
    <property type="protein sequence ID" value="RKR83198.1"/>
    <property type="molecule type" value="Genomic_DNA"/>
</dbReference>
<protein>
    <recommendedName>
        <fullName evidence="3">Phage terminase large subunit-like protein</fullName>
    </recommendedName>
</protein>
<dbReference type="RefSeq" id="WP_121198719.1">
    <property type="nucleotide sequence ID" value="NZ_RBKU01000001.1"/>
</dbReference>
<comment type="caution">
    <text evidence="1">The sequence shown here is derived from an EMBL/GenBank/DDBJ whole genome shotgun (WGS) entry which is preliminary data.</text>
</comment>